<evidence type="ECO:0000259" key="4">
    <source>
        <dbReference type="SMART" id="SM00062"/>
    </source>
</evidence>
<evidence type="ECO:0000256" key="3">
    <source>
        <dbReference type="SAM" id="SignalP"/>
    </source>
</evidence>
<reference evidence="5 6" key="1">
    <citation type="submission" date="2016-03" db="EMBL/GenBank/DDBJ databases">
        <title>Complete genome sequence of Shewanella psychrophila WP2, a deep sea bacterium isolated from west Pacific sediment.</title>
        <authorList>
            <person name="Xu G."/>
            <person name="Jian H."/>
        </authorList>
    </citation>
    <scope>NUCLEOTIDE SEQUENCE [LARGE SCALE GENOMIC DNA]</scope>
    <source>
        <strain evidence="5 6">WP2</strain>
    </source>
</reference>
<evidence type="ECO:0000313" key="5">
    <source>
        <dbReference type="EMBL" id="AQS39717.1"/>
    </source>
</evidence>
<dbReference type="AlphaFoldDB" id="A0A1S6HVW5"/>
<gene>
    <name evidence="5" type="ORF">Sps_04632</name>
</gene>
<feature type="domain" description="Solute-binding protein family 3/N-terminal" evidence="4">
    <location>
        <begin position="25"/>
        <end position="240"/>
    </location>
</feature>
<accession>A0A1S6HVW5</accession>
<name>A0A1S6HVW5_9GAMM</name>
<sequence length="242" mass="27612">MRYLLKITLLLMYSHLSLCFADELAVTLAYVEYPPYIGAELENGGPVAEIVAKSYEKIGYQVTLELVPWVRAFRDAKLGIYDGVFTAWHRKEREQWFLFSDSLPPNEIGFYKRKGEDISIQSFDDLKPYQIGVVRGYGYPSGFSEANLKLSVVDTDIQNLRMLLYKRIDLALTDKALGRHFMTEELLGEIEWVEPPIEVLNQYLMISKKAAGAHKLLADFNSGLKQLSDSGELAQILKYHGF</sequence>
<dbReference type="SMART" id="SM00062">
    <property type="entry name" value="PBPb"/>
    <property type="match status" value="1"/>
</dbReference>
<evidence type="ECO:0000256" key="1">
    <source>
        <dbReference type="ARBA" id="ARBA00010333"/>
    </source>
</evidence>
<keyword evidence="2 3" id="KW-0732">Signal</keyword>
<evidence type="ECO:0000256" key="2">
    <source>
        <dbReference type="ARBA" id="ARBA00022729"/>
    </source>
</evidence>
<dbReference type="Gene3D" id="3.40.190.10">
    <property type="entry name" value="Periplasmic binding protein-like II"/>
    <property type="match status" value="2"/>
</dbReference>
<dbReference type="InterPro" id="IPR001638">
    <property type="entry name" value="Solute-binding_3/MltF_N"/>
</dbReference>
<evidence type="ECO:0000313" key="6">
    <source>
        <dbReference type="Proteomes" id="UP000189545"/>
    </source>
</evidence>
<organism evidence="5 6">
    <name type="scientific">Shewanella psychrophila</name>
    <dbReference type="NCBI Taxonomy" id="225848"/>
    <lineage>
        <taxon>Bacteria</taxon>
        <taxon>Pseudomonadati</taxon>
        <taxon>Pseudomonadota</taxon>
        <taxon>Gammaproteobacteria</taxon>
        <taxon>Alteromonadales</taxon>
        <taxon>Shewanellaceae</taxon>
        <taxon>Shewanella</taxon>
    </lineage>
</organism>
<feature type="chain" id="PRO_5012797426" evidence="3">
    <location>
        <begin position="22"/>
        <end position="242"/>
    </location>
</feature>
<dbReference type="Proteomes" id="UP000189545">
    <property type="component" value="Chromosome"/>
</dbReference>
<dbReference type="PANTHER" id="PTHR35936">
    <property type="entry name" value="MEMBRANE-BOUND LYTIC MUREIN TRANSGLYCOSYLASE F"/>
    <property type="match status" value="1"/>
</dbReference>
<keyword evidence="6" id="KW-1185">Reference proteome</keyword>
<dbReference type="Pfam" id="PF00497">
    <property type="entry name" value="SBP_bac_3"/>
    <property type="match status" value="1"/>
</dbReference>
<protein>
    <submittedName>
        <fullName evidence="5">Amino acid ABC transporter substrate-binding protein, PAAT family</fullName>
    </submittedName>
</protein>
<dbReference type="SUPFAM" id="SSF53850">
    <property type="entry name" value="Periplasmic binding protein-like II"/>
    <property type="match status" value="1"/>
</dbReference>
<proteinExistence type="inferred from homology"/>
<comment type="similarity">
    <text evidence="1">Belongs to the bacterial solute-binding protein 3 family.</text>
</comment>
<dbReference type="PANTHER" id="PTHR35936:SF25">
    <property type="entry name" value="ABC TRANSPORTER SUBSTRATE-BINDING PROTEIN"/>
    <property type="match status" value="1"/>
</dbReference>
<dbReference type="STRING" id="225848.Sps_04632"/>
<dbReference type="KEGG" id="spsw:Sps_04632"/>
<dbReference type="RefSeq" id="WP_218919607.1">
    <property type="nucleotide sequence ID" value="NZ_CP014782.1"/>
</dbReference>
<feature type="signal peptide" evidence="3">
    <location>
        <begin position="1"/>
        <end position="21"/>
    </location>
</feature>
<dbReference type="EMBL" id="CP014782">
    <property type="protein sequence ID" value="AQS39717.1"/>
    <property type="molecule type" value="Genomic_DNA"/>
</dbReference>